<protein>
    <submittedName>
        <fullName evidence="1">Uncharacterized protein</fullName>
    </submittedName>
</protein>
<dbReference type="AlphaFoldDB" id="X1HVC5"/>
<sequence>GVAANLGVVRAIEQVFELKSGELVVPCDHLFTGAIGAVLGAKEKAGSEHTGNESNIRWVYLLKDFM</sequence>
<organism evidence="1">
    <name type="scientific">marine sediment metagenome</name>
    <dbReference type="NCBI Taxonomy" id="412755"/>
    <lineage>
        <taxon>unclassified sequences</taxon>
        <taxon>metagenomes</taxon>
        <taxon>ecological metagenomes</taxon>
    </lineage>
</organism>
<accession>X1HVC5</accession>
<name>X1HVC5_9ZZZZ</name>
<dbReference type="EMBL" id="BARU01016465">
    <property type="protein sequence ID" value="GAH61000.1"/>
    <property type="molecule type" value="Genomic_DNA"/>
</dbReference>
<comment type="caution">
    <text evidence="1">The sequence shown here is derived from an EMBL/GenBank/DDBJ whole genome shotgun (WGS) entry which is preliminary data.</text>
</comment>
<feature type="non-terminal residue" evidence="1">
    <location>
        <position position="1"/>
    </location>
</feature>
<reference evidence="1" key="1">
    <citation type="journal article" date="2014" name="Front. Microbiol.">
        <title>High frequency of phylogenetically diverse reductive dehalogenase-homologous genes in deep subseafloor sedimentary metagenomes.</title>
        <authorList>
            <person name="Kawai M."/>
            <person name="Futagami T."/>
            <person name="Toyoda A."/>
            <person name="Takaki Y."/>
            <person name="Nishi S."/>
            <person name="Hori S."/>
            <person name="Arai W."/>
            <person name="Tsubouchi T."/>
            <person name="Morono Y."/>
            <person name="Uchiyama I."/>
            <person name="Ito T."/>
            <person name="Fujiyama A."/>
            <person name="Inagaki F."/>
            <person name="Takami H."/>
        </authorList>
    </citation>
    <scope>NUCLEOTIDE SEQUENCE</scope>
    <source>
        <strain evidence="1">Expedition CK06-06</strain>
    </source>
</reference>
<proteinExistence type="predicted"/>
<gene>
    <name evidence="1" type="ORF">S03H2_27360</name>
</gene>
<evidence type="ECO:0000313" key="1">
    <source>
        <dbReference type="EMBL" id="GAH61000.1"/>
    </source>
</evidence>